<sequence>MPYVLQHKHTSQIFTCRLVNHYGLTYYGVKFWDEQDDAEEQSVPFLQSAGIKEPEEWGIILLEEGEMKLCNVKLRNDPNFLLYWNDARKPEVRRSAT</sequence>
<protein>
    <submittedName>
        <fullName evidence="1">Uncharacterized protein</fullName>
    </submittedName>
</protein>
<dbReference type="AlphaFoldDB" id="A0A926KM89"/>
<accession>A0A926KM89</accession>
<name>A0A926KM89_9BACL</name>
<evidence type="ECO:0000313" key="1">
    <source>
        <dbReference type="EMBL" id="MBD0380265.1"/>
    </source>
</evidence>
<organism evidence="1 2">
    <name type="scientific">Paenibacillus sedimenti</name>
    <dbReference type="NCBI Taxonomy" id="2770274"/>
    <lineage>
        <taxon>Bacteria</taxon>
        <taxon>Bacillati</taxon>
        <taxon>Bacillota</taxon>
        <taxon>Bacilli</taxon>
        <taxon>Bacillales</taxon>
        <taxon>Paenibacillaceae</taxon>
        <taxon>Paenibacillus</taxon>
    </lineage>
</organism>
<evidence type="ECO:0000313" key="2">
    <source>
        <dbReference type="Proteomes" id="UP000650466"/>
    </source>
</evidence>
<dbReference type="Proteomes" id="UP000650466">
    <property type="component" value="Unassembled WGS sequence"/>
</dbReference>
<keyword evidence="2" id="KW-1185">Reference proteome</keyword>
<reference evidence="1" key="1">
    <citation type="submission" date="2020-09" db="EMBL/GenBank/DDBJ databases">
        <title>Draft Genome Sequence of Paenibacillus sp. WST5.</title>
        <authorList>
            <person name="Bao Z."/>
        </authorList>
    </citation>
    <scope>NUCLEOTIDE SEQUENCE</scope>
    <source>
        <strain evidence="1">WST5</strain>
    </source>
</reference>
<comment type="caution">
    <text evidence="1">The sequence shown here is derived from an EMBL/GenBank/DDBJ whole genome shotgun (WGS) entry which is preliminary data.</text>
</comment>
<dbReference type="RefSeq" id="WP_188174080.1">
    <property type="nucleotide sequence ID" value="NZ_JACVVD010000003.1"/>
</dbReference>
<proteinExistence type="predicted"/>
<dbReference type="EMBL" id="JACVVD010000003">
    <property type="protein sequence ID" value="MBD0380265.1"/>
    <property type="molecule type" value="Genomic_DNA"/>
</dbReference>
<gene>
    <name evidence="1" type="ORF">ICC18_09085</name>
</gene>